<protein>
    <submittedName>
        <fullName evidence="1">Uncharacterized protein</fullName>
    </submittedName>
</protein>
<proteinExistence type="predicted"/>
<sequence length="177" mass="19139">MTAMAVFIGLFALACFTLAVVNPRRTWARPRGPEAREPSAAVVITLRVALLGMAVPSAWSAADGFRLATLASGPDHDDIVERMETAAEELASGEPRKKYPSGDGAWAEYIVDEIRRPGEDVVLRLTSASANTERYEADGICLTVVASVAPGEAEPEYAHIDDRHYNLEADVKDRPCP</sequence>
<dbReference type="OrthoDB" id="4301915at2"/>
<dbReference type="Proteomes" id="UP000199063">
    <property type="component" value="Unassembled WGS sequence"/>
</dbReference>
<evidence type="ECO:0000313" key="2">
    <source>
        <dbReference type="Proteomes" id="UP000199063"/>
    </source>
</evidence>
<dbReference type="STRING" id="1196353.SAMN05444921_13913"/>
<dbReference type="RefSeq" id="WP_093662437.1">
    <property type="nucleotide sequence ID" value="NZ_FNHI01000039.1"/>
</dbReference>
<evidence type="ECO:0000313" key="1">
    <source>
        <dbReference type="EMBL" id="SDN76884.1"/>
    </source>
</evidence>
<dbReference type="GeneID" id="40834319"/>
<dbReference type="AlphaFoldDB" id="A0A1H0E383"/>
<accession>A0A1H0E383</accession>
<name>A0A1H0E383_9ACTN</name>
<reference evidence="2" key="1">
    <citation type="submission" date="2016-10" db="EMBL/GenBank/DDBJ databases">
        <authorList>
            <person name="Varghese N."/>
            <person name="Submissions S."/>
        </authorList>
    </citation>
    <scope>NUCLEOTIDE SEQUENCE [LARGE SCALE GENOMIC DNA]</scope>
    <source>
        <strain evidence="2">CGMCC 4.7042</strain>
    </source>
</reference>
<gene>
    <name evidence="1" type="ORF">SAMN05444921_13913</name>
</gene>
<organism evidence="1 2">
    <name type="scientific">Streptomyces wuyuanensis</name>
    <dbReference type="NCBI Taxonomy" id="1196353"/>
    <lineage>
        <taxon>Bacteria</taxon>
        <taxon>Bacillati</taxon>
        <taxon>Actinomycetota</taxon>
        <taxon>Actinomycetes</taxon>
        <taxon>Kitasatosporales</taxon>
        <taxon>Streptomycetaceae</taxon>
        <taxon>Streptomyces</taxon>
    </lineage>
</organism>
<keyword evidence="2" id="KW-1185">Reference proteome</keyword>
<dbReference type="EMBL" id="FNHI01000039">
    <property type="protein sequence ID" value="SDN76884.1"/>
    <property type="molecule type" value="Genomic_DNA"/>
</dbReference>